<dbReference type="STRING" id="555875.SAMN04488124_0418"/>
<name>A0A1I6FW66_9EURY</name>
<accession>A0A1I6FW66</accession>
<evidence type="ECO:0000313" key="2">
    <source>
        <dbReference type="EMBL" id="SFR34179.1"/>
    </source>
</evidence>
<dbReference type="Proteomes" id="UP000243250">
    <property type="component" value="Unassembled WGS sequence"/>
</dbReference>
<organism evidence="2 3">
    <name type="scientific">Halogeometricum limi</name>
    <dbReference type="NCBI Taxonomy" id="555875"/>
    <lineage>
        <taxon>Archaea</taxon>
        <taxon>Methanobacteriati</taxon>
        <taxon>Methanobacteriota</taxon>
        <taxon>Stenosarchaea group</taxon>
        <taxon>Halobacteria</taxon>
        <taxon>Halobacteriales</taxon>
        <taxon>Haloferacaceae</taxon>
        <taxon>Halogeometricum</taxon>
    </lineage>
</organism>
<gene>
    <name evidence="2" type="ORF">SAMN04488124_0418</name>
</gene>
<feature type="transmembrane region" description="Helical" evidence="1">
    <location>
        <begin position="126"/>
        <end position="143"/>
    </location>
</feature>
<keyword evidence="1" id="KW-0472">Membrane</keyword>
<evidence type="ECO:0000256" key="1">
    <source>
        <dbReference type="SAM" id="Phobius"/>
    </source>
</evidence>
<keyword evidence="1" id="KW-1133">Transmembrane helix</keyword>
<keyword evidence="1" id="KW-0812">Transmembrane</keyword>
<dbReference type="EMBL" id="FOYS01000001">
    <property type="protein sequence ID" value="SFR34179.1"/>
    <property type="molecule type" value="Genomic_DNA"/>
</dbReference>
<protein>
    <submittedName>
        <fullName evidence="2">Uncharacterized protein</fullName>
    </submittedName>
</protein>
<dbReference type="RefSeq" id="WP_089876310.1">
    <property type="nucleotide sequence ID" value="NZ_FOYS01000001.1"/>
</dbReference>
<proteinExistence type="predicted"/>
<sequence>MSSSISTFAVVIVLGAIAIGAFSVGFNTAAEEFDRENEAIVLSDAGQLVNASDIAFEFGANVTVTHNGSTLTEGVDYRFNESTGELVRLNNSSVPDGESVDIDYQFDAPDDTTRDVNDGMRATGSALPWIGLLVAAFAVVGWFS</sequence>
<dbReference type="AlphaFoldDB" id="A0A1I6FW66"/>
<dbReference type="OrthoDB" id="302448at2157"/>
<reference evidence="3" key="1">
    <citation type="submission" date="2016-10" db="EMBL/GenBank/DDBJ databases">
        <authorList>
            <person name="Varghese N."/>
            <person name="Submissions S."/>
        </authorList>
    </citation>
    <scope>NUCLEOTIDE SEQUENCE [LARGE SCALE GENOMIC DNA]</scope>
    <source>
        <strain evidence="3">CGMCC 1.8711</strain>
    </source>
</reference>
<evidence type="ECO:0000313" key="3">
    <source>
        <dbReference type="Proteomes" id="UP000243250"/>
    </source>
</evidence>
<keyword evidence="3" id="KW-1185">Reference proteome</keyword>
<feature type="transmembrane region" description="Helical" evidence="1">
    <location>
        <begin position="7"/>
        <end position="26"/>
    </location>
</feature>